<dbReference type="RefSeq" id="WP_196837005.1">
    <property type="nucleotide sequence ID" value="NZ_JADOTZ010000001.1"/>
</dbReference>
<accession>A0A931DEA5</accession>
<reference evidence="1" key="1">
    <citation type="submission" date="2020-11" db="EMBL/GenBank/DDBJ databases">
        <title>Sequencing the genomes of 1000 actinobacteria strains.</title>
        <authorList>
            <person name="Klenk H.-P."/>
        </authorList>
    </citation>
    <scope>NUCLEOTIDE SEQUENCE</scope>
    <source>
        <strain evidence="1">DSM 26152</strain>
    </source>
</reference>
<evidence type="ECO:0000313" key="1">
    <source>
        <dbReference type="EMBL" id="MBG6085886.1"/>
    </source>
</evidence>
<comment type="caution">
    <text evidence="1">The sequence shown here is derived from an EMBL/GenBank/DDBJ whole genome shotgun (WGS) entry which is preliminary data.</text>
</comment>
<protein>
    <submittedName>
        <fullName evidence="1">Uncharacterized protein</fullName>
    </submittedName>
</protein>
<dbReference type="Proteomes" id="UP000625033">
    <property type="component" value="Unassembled WGS sequence"/>
</dbReference>
<evidence type="ECO:0000313" key="2">
    <source>
        <dbReference type="Proteomes" id="UP000625033"/>
    </source>
</evidence>
<proteinExistence type="predicted"/>
<dbReference type="EMBL" id="JADOTZ010000001">
    <property type="protein sequence ID" value="MBG6085886.1"/>
    <property type="molecule type" value="Genomic_DNA"/>
</dbReference>
<organism evidence="1 2">
    <name type="scientific">Zhihengliuella flava</name>
    <dbReference type="NCBI Taxonomy" id="1285193"/>
    <lineage>
        <taxon>Bacteria</taxon>
        <taxon>Bacillati</taxon>
        <taxon>Actinomycetota</taxon>
        <taxon>Actinomycetes</taxon>
        <taxon>Micrococcales</taxon>
        <taxon>Micrococcaceae</taxon>
        <taxon>Zhihengliuella</taxon>
    </lineage>
</organism>
<keyword evidence="2" id="KW-1185">Reference proteome</keyword>
<sequence length="264" mass="28222">MARAGEVISLAGFDFLRPGMVGVVSTIGKNGLKGWWETPDKRGDDTARVMQDGDFPAPRTFGPRMITISGDVSCTSRDALFEFRDRLAGLPHLGSGELSVTGHGVSQTATVEQVGGLKWSERNPRAASWSMDLKAPDPRKYGELRVTAWTTASRTSPVSVQVSHEGNYPAAPVIEVKGSMTSGFTAWGTGEDSYRSLETVNAGELFEVDFGSGLLRKDGAVVFGQTGYTNLAKVMPGVSRAANVIPATDGGVGQYRVLVRDTYI</sequence>
<gene>
    <name evidence="1" type="ORF">IW252_002653</name>
</gene>
<dbReference type="AlphaFoldDB" id="A0A931DEA5"/>
<name>A0A931DEA5_9MICC</name>